<dbReference type="AlphaFoldDB" id="A0A3S3E657"/>
<dbReference type="EMBL" id="RKLN01000001">
    <property type="protein sequence ID" value="RVW06236.1"/>
    <property type="molecule type" value="Genomic_DNA"/>
</dbReference>
<protein>
    <submittedName>
        <fullName evidence="1">Uncharacterized protein</fullName>
    </submittedName>
</protein>
<organism evidence="1 2">
    <name type="scientific">Rhodococcus spongiicola</name>
    <dbReference type="NCBI Taxonomy" id="2487352"/>
    <lineage>
        <taxon>Bacteria</taxon>
        <taxon>Bacillati</taxon>
        <taxon>Actinomycetota</taxon>
        <taxon>Actinomycetes</taxon>
        <taxon>Mycobacteriales</taxon>
        <taxon>Nocardiaceae</taxon>
        <taxon>Rhodococcus</taxon>
    </lineage>
</organism>
<comment type="caution">
    <text evidence="1">The sequence shown here is derived from an EMBL/GenBank/DDBJ whole genome shotgun (WGS) entry which is preliminary data.</text>
</comment>
<evidence type="ECO:0000313" key="2">
    <source>
        <dbReference type="Proteomes" id="UP000284333"/>
    </source>
</evidence>
<dbReference type="Proteomes" id="UP000284333">
    <property type="component" value="Unassembled WGS sequence"/>
</dbReference>
<name>A0A3S3E657_9NOCA</name>
<keyword evidence="2" id="KW-1185">Reference proteome</keyword>
<reference evidence="1 2" key="1">
    <citation type="submission" date="2018-11" db="EMBL/GenBank/DDBJ databases">
        <title>Rhodococcus spongicola sp. nov. and Rhodococcus xishaensis sp. nov. from marine sponges.</title>
        <authorList>
            <person name="Li L."/>
            <person name="Lin H.W."/>
        </authorList>
    </citation>
    <scope>NUCLEOTIDE SEQUENCE [LARGE SCALE GENOMIC DNA]</scope>
    <source>
        <strain evidence="1 2">LHW50502</strain>
    </source>
</reference>
<dbReference type="RefSeq" id="WP_127945191.1">
    <property type="nucleotide sequence ID" value="NZ_RKLN01000001.1"/>
</dbReference>
<gene>
    <name evidence="1" type="ORF">EF834_01920</name>
</gene>
<sequence>MNPIDAITSITGHVLIRIGNAILGNQAASESQPIRIGEVHIHCAQPADADSPGRKTRTWRRR</sequence>
<proteinExistence type="predicted"/>
<evidence type="ECO:0000313" key="1">
    <source>
        <dbReference type="EMBL" id="RVW06236.1"/>
    </source>
</evidence>
<dbReference type="OrthoDB" id="9880784at2"/>
<accession>A0A3S3E657</accession>